<keyword evidence="6" id="KW-0418">Kinase</keyword>
<dbReference type="PRINTS" id="PR00344">
    <property type="entry name" value="BCTRLSENSOR"/>
</dbReference>
<dbReference type="Gene3D" id="1.10.287.130">
    <property type="match status" value="1"/>
</dbReference>
<reference evidence="10 11" key="1">
    <citation type="submission" date="2018-06" db="EMBL/GenBank/DDBJ databases">
        <title>Genomic Encyclopedia of Type Strains, Phase III (KMG-III): the genomes of soil and plant-associated and newly described type strains.</title>
        <authorList>
            <person name="Whitman W."/>
        </authorList>
    </citation>
    <scope>NUCLEOTIDE SEQUENCE [LARGE SCALE GENOMIC DNA]</scope>
    <source>
        <strain evidence="10 11">CGMCC 1.12504</strain>
    </source>
</reference>
<feature type="domain" description="Histidine kinase" evidence="9">
    <location>
        <begin position="156"/>
        <end position="363"/>
    </location>
</feature>
<keyword evidence="8" id="KW-0902">Two-component regulatory system</keyword>
<dbReference type="AlphaFoldDB" id="A0A328WS90"/>
<dbReference type="PANTHER" id="PTHR43065:SF46">
    <property type="entry name" value="C4-DICARBOXYLATE TRANSPORT SENSOR PROTEIN DCTB"/>
    <property type="match status" value="1"/>
</dbReference>
<protein>
    <recommendedName>
        <fullName evidence="2">histidine kinase</fullName>
        <ecNumber evidence="2">2.7.13.3</ecNumber>
    </recommendedName>
</protein>
<dbReference type="InterPro" id="IPR003661">
    <property type="entry name" value="HisK_dim/P_dom"/>
</dbReference>
<evidence type="ECO:0000256" key="8">
    <source>
        <dbReference type="ARBA" id="ARBA00023012"/>
    </source>
</evidence>
<evidence type="ECO:0000256" key="6">
    <source>
        <dbReference type="ARBA" id="ARBA00022777"/>
    </source>
</evidence>
<dbReference type="InterPro" id="IPR003594">
    <property type="entry name" value="HATPase_dom"/>
</dbReference>
<dbReference type="SMART" id="SM00388">
    <property type="entry name" value="HisKA"/>
    <property type="match status" value="1"/>
</dbReference>
<keyword evidence="5" id="KW-0547">Nucleotide-binding</keyword>
<keyword evidence="4" id="KW-0808">Transferase</keyword>
<evidence type="ECO:0000313" key="11">
    <source>
        <dbReference type="Proteomes" id="UP000249518"/>
    </source>
</evidence>
<dbReference type="Gene3D" id="3.30.565.10">
    <property type="entry name" value="Histidine kinase-like ATPase, C-terminal domain"/>
    <property type="match status" value="1"/>
</dbReference>
<dbReference type="GO" id="GO:0000155">
    <property type="term" value="F:phosphorelay sensor kinase activity"/>
    <property type="evidence" value="ECO:0007669"/>
    <property type="project" value="InterPro"/>
</dbReference>
<dbReference type="GO" id="GO:0005524">
    <property type="term" value="F:ATP binding"/>
    <property type="evidence" value="ECO:0007669"/>
    <property type="project" value="UniProtKB-KW"/>
</dbReference>
<dbReference type="PANTHER" id="PTHR43065">
    <property type="entry name" value="SENSOR HISTIDINE KINASE"/>
    <property type="match status" value="1"/>
</dbReference>
<gene>
    <name evidence="10" type="ORF">B0I10_106158</name>
</gene>
<keyword evidence="11" id="KW-1185">Reference proteome</keyword>
<dbReference type="Proteomes" id="UP000249518">
    <property type="component" value="Unassembled WGS sequence"/>
</dbReference>
<dbReference type="Pfam" id="PF00512">
    <property type="entry name" value="HisKA"/>
    <property type="match status" value="1"/>
</dbReference>
<dbReference type="OrthoDB" id="9806995at2"/>
<keyword evidence="3" id="KW-0597">Phosphoprotein</keyword>
<dbReference type="InterPro" id="IPR005467">
    <property type="entry name" value="His_kinase_dom"/>
</dbReference>
<comment type="catalytic activity">
    <reaction evidence="1">
        <text>ATP + protein L-histidine = ADP + protein N-phospho-L-histidine.</text>
        <dbReference type="EC" id="2.7.13.3"/>
    </reaction>
</comment>
<dbReference type="RefSeq" id="WP_112085982.1">
    <property type="nucleotide sequence ID" value="NZ_QLSV01000006.1"/>
</dbReference>
<dbReference type="PROSITE" id="PS50109">
    <property type="entry name" value="HIS_KIN"/>
    <property type="match status" value="1"/>
</dbReference>
<dbReference type="CDD" id="cd00082">
    <property type="entry name" value="HisKA"/>
    <property type="match status" value="1"/>
</dbReference>
<dbReference type="EMBL" id="QLSV01000006">
    <property type="protein sequence ID" value="RAR48155.1"/>
    <property type="molecule type" value="Genomic_DNA"/>
</dbReference>
<evidence type="ECO:0000256" key="1">
    <source>
        <dbReference type="ARBA" id="ARBA00000085"/>
    </source>
</evidence>
<evidence type="ECO:0000313" key="10">
    <source>
        <dbReference type="EMBL" id="RAR48155.1"/>
    </source>
</evidence>
<dbReference type="SUPFAM" id="SSF55874">
    <property type="entry name" value="ATPase domain of HSP90 chaperone/DNA topoisomerase II/histidine kinase"/>
    <property type="match status" value="1"/>
</dbReference>
<evidence type="ECO:0000256" key="5">
    <source>
        <dbReference type="ARBA" id="ARBA00022741"/>
    </source>
</evidence>
<dbReference type="Pfam" id="PF02518">
    <property type="entry name" value="HATPase_c"/>
    <property type="match status" value="1"/>
</dbReference>
<sequence length="363" mass="41316">MNQFSTQEKLTERIKELSCLYEVTNILNQQELLNEEVFVAIAFRLKEAWRFSEQAIAEISFKELCFSTNENIEQTIFVKDNLLIENTIVGEIKIHYPAAIFTENDFLDDEKKLLKKVCYEVGFYLEKKENQLKEAHLKRSAERVDRLSILGEITAGIAHELNTPLGNILGFAELIKQQNSNDQIDRDISKIINAAIYSREIVKNLMFFSCEMPQNKSVFAVKPIIMQALTLLGPNFKKGDITYKYSCTDDDIKAQIDNIQLTQVLFNILLNAIYVSPPKSEIHVNVFSTKNHFVIEIKDNGKGIDDEIKHKIFEPFFTTKPIGEGTGLGLSVVHGIIKSHQGTIEALDNKPKGTIFSIKLPLK</sequence>
<proteinExistence type="predicted"/>
<evidence type="ECO:0000256" key="2">
    <source>
        <dbReference type="ARBA" id="ARBA00012438"/>
    </source>
</evidence>
<dbReference type="InterPro" id="IPR004358">
    <property type="entry name" value="Sig_transdc_His_kin-like_C"/>
</dbReference>
<organism evidence="10 11">
    <name type="scientific">Flavobacterium lacus</name>
    <dbReference type="NCBI Taxonomy" id="1353778"/>
    <lineage>
        <taxon>Bacteria</taxon>
        <taxon>Pseudomonadati</taxon>
        <taxon>Bacteroidota</taxon>
        <taxon>Flavobacteriia</taxon>
        <taxon>Flavobacteriales</taxon>
        <taxon>Flavobacteriaceae</taxon>
        <taxon>Flavobacterium</taxon>
    </lineage>
</organism>
<dbReference type="SUPFAM" id="SSF47384">
    <property type="entry name" value="Homodimeric domain of signal transducing histidine kinase"/>
    <property type="match status" value="1"/>
</dbReference>
<evidence type="ECO:0000259" key="9">
    <source>
        <dbReference type="PROSITE" id="PS50109"/>
    </source>
</evidence>
<evidence type="ECO:0000256" key="3">
    <source>
        <dbReference type="ARBA" id="ARBA00022553"/>
    </source>
</evidence>
<comment type="caution">
    <text evidence="10">The sequence shown here is derived from an EMBL/GenBank/DDBJ whole genome shotgun (WGS) entry which is preliminary data.</text>
</comment>
<name>A0A328WS90_9FLAO</name>
<dbReference type="EC" id="2.7.13.3" evidence="2"/>
<dbReference type="InterPro" id="IPR036890">
    <property type="entry name" value="HATPase_C_sf"/>
</dbReference>
<evidence type="ECO:0000256" key="7">
    <source>
        <dbReference type="ARBA" id="ARBA00022840"/>
    </source>
</evidence>
<dbReference type="InterPro" id="IPR036097">
    <property type="entry name" value="HisK_dim/P_sf"/>
</dbReference>
<keyword evidence="7" id="KW-0067">ATP-binding</keyword>
<evidence type="ECO:0000256" key="4">
    <source>
        <dbReference type="ARBA" id="ARBA00022679"/>
    </source>
</evidence>
<dbReference type="SMART" id="SM00387">
    <property type="entry name" value="HATPase_c"/>
    <property type="match status" value="1"/>
</dbReference>
<accession>A0A328WS90</accession>